<accession>A0A183SVH6</accession>
<evidence type="ECO:0000256" key="1">
    <source>
        <dbReference type="SAM" id="Phobius"/>
    </source>
</evidence>
<protein>
    <submittedName>
        <fullName evidence="2">Odorant receptor</fullName>
    </submittedName>
</protein>
<dbReference type="PANTHER" id="PTHR13544">
    <property type="entry name" value="SELENOPROTEIN T"/>
    <property type="match status" value="1"/>
</dbReference>
<reference evidence="2" key="1">
    <citation type="submission" date="2016-06" db="UniProtKB">
        <authorList>
            <consortium name="WormBaseParasite"/>
        </authorList>
    </citation>
    <scope>IDENTIFICATION</scope>
</reference>
<dbReference type="WBParaSite" id="SSLN_0000855101-mRNA-1">
    <property type="protein sequence ID" value="SSLN_0000855101-mRNA-1"/>
    <property type="gene ID" value="SSLN_0000855101"/>
</dbReference>
<proteinExistence type="predicted"/>
<evidence type="ECO:0000313" key="2">
    <source>
        <dbReference type="WBParaSite" id="SSLN_0000855101-mRNA-1"/>
    </source>
</evidence>
<dbReference type="GO" id="GO:0045454">
    <property type="term" value="P:cell redox homeostasis"/>
    <property type="evidence" value="ECO:0007669"/>
    <property type="project" value="TreeGrafter"/>
</dbReference>
<dbReference type="InterPro" id="IPR019389">
    <property type="entry name" value="Selenoprotein_T"/>
</dbReference>
<feature type="transmembrane region" description="Helical" evidence="1">
    <location>
        <begin position="89"/>
        <end position="108"/>
    </location>
</feature>
<dbReference type="AlphaFoldDB" id="A0A183SVH6"/>
<dbReference type="GO" id="GO:0004791">
    <property type="term" value="F:thioredoxin-disulfide reductase (NADPH) activity"/>
    <property type="evidence" value="ECO:0007669"/>
    <property type="project" value="TreeGrafter"/>
</dbReference>
<name>A0A183SVH6_SCHSO</name>
<organism evidence="2">
    <name type="scientific">Schistocephalus solidus</name>
    <name type="common">Tapeworm</name>
    <dbReference type="NCBI Taxonomy" id="70667"/>
    <lineage>
        <taxon>Eukaryota</taxon>
        <taxon>Metazoa</taxon>
        <taxon>Spiralia</taxon>
        <taxon>Lophotrochozoa</taxon>
        <taxon>Platyhelminthes</taxon>
        <taxon>Cestoda</taxon>
        <taxon>Eucestoda</taxon>
        <taxon>Diphyllobothriidea</taxon>
        <taxon>Diphyllobothriidae</taxon>
        <taxon>Schistocephalus</taxon>
    </lineage>
</organism>
<keyword evidence="1" id="KW-0812">Transmembrane</keyword>
<keyword evidence="1" id="KW-0472">Membrane</keyword>
<dbReference type="GO" id="GO:0005789">
    <property type="term" value="C:endoplasmic reticulum membrane"/>
    <property type="evidence" value="ECO:0007669"/>
    <property type="project" value="TreeGrafter"/>
</dbReference>
<dbReference type="PANTHER" id="PTHR13544:SF0">
    <property type="entry name" value="THIOREDOXIN REDUCTASE-LIKE SELENOPROTEIN T"/>
    <property type="match status" value="1"/>
</dbReference>
<sequence>LWLAYFARYVLLTPGKAYEDMARIVHQHYPSINIEGSTYPPPRWRSIVASIVQICKFLLLALTITGVNPFPSLGLETPGFFTYATENKVSFYCKFSCYFFALTVTLICSTGPLTQHIIFLGCSPRVIFPQLVDLKIGVYICLSMNVIHPYLLISRQIYHATYATT</sequence>
<keyword evidence="1" id="KW-1133">Transmembrane helix</keyword>